<dbReference type="SUPFAM" id="SSF54001">
    <property type="entry name" value="Cysteine proteinases"/>
    <property type="match status" value="1"/>
</dbReference>
<dbReference type="Proteomes" id="UP000224567">
    <property type="component" value="Unassembled WGS sequence"/>
</dbReference>
<dbReference type="AlphaFoldDB" id="A0A2G2WHB9"/>
<dbReference type="InterPro" id="IPR038765">
    <property type="entry name" value="Papain-like_cys_pep_sf"/>
</dbReference>
<evidence type="ECO:0000313" key="6">
    <source>
        <dbReference type="EMBL" id="PHT44636.1"/>
    </source>
</evidence>
<dbReference type="Pfam" id="PF02902">
    <property type="entry name" value="Peptidase_C48"/>
    <property type="match status" value="1"/>
</dbReference>
<dbReference type="GO" id="GO:0008234">
    <property type="term" value="F:cysteine-type peptidase activity"/>
    <property type="evidence" value="ECO:0007669"/>
    <property type="project" value="InterPro"/>
</dbReference>
<dbReference type="EMBL" id="MLFT02000006">
    <property type="protein sequence ID" value="PHT44636.1"/>
    <property type="molecule type" value="Genomic_DNA"/>
</dbReference>
<evidence type="ECO:0000259" key="5">
    <source>
        <dbReference type="Pfam" id="PF02902"/>
    </source>
</evidence>
<sequence length="226" mass="25833">MDPQRKEIESSPSKGTSEAARLHPPIYELALQVLSQLRAEDDEHRKEEYFKRDDPNANIPSTEEFVKTFSIDSYPVDVTIEVTVEQHNITVDNPSTASKEEEKVEPVSSKNRRITHLKGGLPCYLVDELYIPINCVDEFHWVFAIVILKERHIRVYDMISGRSHFGSSSEIQKLGKILPTYLNISGFLDQKVCTDWSMIEAYQDKMGNPFDVEYVEGIVEQPIGSL</sequence>
<reference evidence="7" key="2">
    <citation type="journal article" date="2017" name="J. Anim. Genet.">
        <title>Multiple reference genome sequences of hot pepper reveal the massive evolution of plant disease resistance genes by retroduplication.</title>
        <authorList>
            <person name="Kim S."/>
            <person name="Park J."/>
            <person name="Yeom S.-I."/>
            <person name="Kim Y.-M."/>
            <person name="Seo E."/>
            <person name="Kim K.-T."/>
            <person name="Kim M.-S."/>
            <person name="Lee J.M."/>
            <person name="Cheong K."/>
            <person name="Shin H.-S."/>
            <person name="Kim S.-B."/>
            <person name="Han K."/>
            <person name="Lee J."/>
            <person name="Park M."/>
            <person name="Lee H.-A."/>
            <person name="Lee H.-Y."/>
            <person name="Lee Y."/>
            <person name="Oh S."/>
            <person name="Lee J.H."/>
            <person name="Choi E."/>
            <person name="Choi E."/>
            <person name="Lee S.E."/>
            <person name="Jeon J."/>
            <person name="Kim H."/>
            <person name="Choi G."/>
            <person name="Song H."/>
            <person name="Lee J."/>
            <person name="Lee S.-C."/>
            <person name="Kwon J.-K."/>
            <person name="Lee H.-Y."/>
            <person name="Koo N."/>
            <person name="Hong Y."/>
            <person name="Kim R.W."/>
            <person name="Kang W.-H."/>
            <person name="Huh J.H."/>
            <person name="Kang B.-C."/>
            <person name="Yang T.-J."/>
            <person name="Lee Y.-H."/>
            <person name="Bennetzen J.L."/>
            <person name="Choi D."/>
        </authorList>
    </citation>
    <scope>NUCLEOTIDE SEQUENCE [LARGE SCALE GENOMIC DNA]</scope>
    <source>
        <strain evidence="7">cv. PBC81</strain>
    </source>
</reference>
<feature type="domain" description="Ubiquitin-like protease family profile" evidence="5">
    <location>
        <begin position="126"/>
        <end position="163"/>
    </location>
</feature>
<dbReference type="PANTHER" id="PTHR31470:SF46">
    <property type="entry name" value="ULP1 PROTEASE FAMILY, C-TERMINAL CATALYTIC DOMAIN CONTAINING PROTEIN"/>
    <property type="match status" value="1"/>
</dbReference>
<name>A0A2G2WHB9_CAPBA</name>
<keyword evidence="7" id="KW-1185">Reference proteome</keyword>
<feature type="region of interest" description="Disordered" evidence="4">
    <location>
        <begin position="1"/>
        <end position="23"/>
    </location>
</feature>
<feature type="region of interest" description="Disordered" evidence="4">
    <location>
        <begin position="38"/>
        <end position="57"/>
    </location>
</feature>
<organism evidence="6 7">
    <name type="scientific">Capsicum baccatum</name>
    <name type="common">Peruvian pepper</name>
    <dbReference type="NCBI Taxonomy" id="33114"/>
    <lineage>
        <taxon>Eukaryota</taxon>
        <taxon>Viridiplantae</taxon>
        <taxon>Streptophyta</taxon>
        <taxon>Embryophyta</taxon>
        <taxon>Tracheophyta</taxon>
        <taxon>Spermatophyta</taxon>
        <taxon>Magnoliopsida</taxon>
        <taxon>eudicotyledons</taxon>
        <taxon>Gunneridae</taxon>
        <taxon>Pentapetalae</taxon>
        <taxon>asterids</taxon>
        <taxon>lamiids</taxon>
        <taxon>Solanales</taxon>
        <taxon>Solanaceae</taxon>
        <taxon>Solanoideae</taxon>
        <taxon>Capsiceae</taxon>
        <taxon>Capsicum</taxon>
    </lineage>
</organism>
<comment type="similarity">
    <text evidence="1">Belongs to the peptidase C48 family.</text>
</comment>
<evidence type="ECO:0000256" key="1">
    <source>
        <dbReference type="ARBA" id="ARBA00005234"/>
    </source>
</evidence>
<feature type="compositionally biased region" description="Basic and acidic residues" evidence="4">
    <location>
        <begin position="38"/>
        <end position="55"/>
    </location>
</feature>
<keyword evidence="2" id="KW-0645">Protease</keyword>
<evidence type="ECO:0000256" key="2">
    <source>
        <dbReference type="ARBA" id="ARBA00022670"/>
    </source>
</evidence>
<keyword evidence="3" id="KW-0378">Hydrolase</keyword>
<evidence type="ECO:0000313" key="7">
    <source>
        <dbReference type="Proteomes" id="UP000224567"/>
    </source>
</evidence>
<evidence type="ECO:0000256" key="3">
    <source>
        <dbReference type="ARBA" id="ARBA00022801"/>
    </source>
</evidence>
<dbReference type="OrthoDB" id="1930729at2759"/>
<dbReference type="GO" id="GO:0006508">
    <property type="term" value="P:proteolysis"/>
    <property type="evidence" value="ECO:0007669"/>
    <property type="project" value="UniProtKB-KW"/>
</dbReference>
<evidence type="ECO:0000256" key="4">
    <source>
        <dbReference type="SAM" id="MobiDB-lite"/>
    </source>
</evidence>
<proteinExistence type="inferred from homology"/>
<gene>
    <name evidence="6" type="ORF">CQW23_13794</name>
</gene>
<accession>A0A2G2WHB9</accession>
<dbReference type="Gene3D" id="3.40.395.10">
    <property type="entry name" value="Adenoviral Proteinase, Chain A"/>
    <property type="match status" value="1"/>
</dbReference>
<comment type="caution">
    <text evidence="6">The sequence shown here is derived from an EMBL/GenBank/DDBJ whole genome shotgun (WGS) entry which is preliminary data.</text>
</comment>
<reference evidence="6 7" key="1">
    <citation type="journal article" date="2017" name="Genome Biol.">
        <title>New reference genome sequences of hot pepper reveal the massive evolution of plant disease-resistance genes by retroduplication.</title>
        <authorList>
            <person name="Kim S."/>
            <person name="Park J."/>
            <person name="Yeom S.I."/>
            <person name="Kim Y.M."/>
            <person name="Seo E."/>
            <person name="Kim K.T."/>
            <person name="Kim M.S."/>
            <person name="Lee J.M."/>
            <person name="Cheong K."/>
            <person name="Shin H.S."/>
            <person name="Kim S.B."/>
            <person name="Han K."/>
            <person name="Lee J."/>
            <person name="Park M."/>
            <person name="Lee H.A."/>
            <person name="Lee H.Y."/>
            <person name="Lee Y."/>
            <person name="Oh S."/>
            <person name="Lee J.H."/>
            <person name="Choi E."/>
            <person name="Choi E."/>
            <person name="Lee S.E."/>
            <person name="Jeon J."/>
            <person name="Kim H."/>
            <person name="Choi G."/>
            <person name="Song H."/>
            <person name="Lee J."/>
            <person name="Lee S.C."/>
            <person name="Kwon J.K."/>
            <person name="Lee H.Y."/>
            <person name="Koo N."/>
            <person name="Hong Y."/>
            <person name="Kim R.W."/>
            <person name="Kang W.H."/>
            <person name="Huh J.H."/>
            <person name="Kang B.C."/>
            <person name="Yang T.J."/>
            <person name="Lee Y.H."/>
            <person name="Bennetzen J.L."/>
            <person name="Choi D."/>
        </authorList>
    </citation>
    <scope>NUCLEOTIDE SEQUENCE [LARGE SCALE GENOMIC DNA]</scope>
    <source>
        <strain evidence="7">cv. PBC81</strain>
    </source>
</reference>
<dbReference type="PANTHER" id="PTHR31470">
    <property type="entry name" value="CYSTEINE PROTEINASES SUPERFAMILY PROTEIN-RELATED-RELATED"/>
    <property type="match status" value="1"/>
</dbReference>
<dbReference type="InterPro" id="IPR003653">
    <property type="entry name" value="Peptidase_C48_C"/>
</dbReference>
<protein>
    <recommendedName>
        <fullName evidence="5">Ubiquitin-like protease family profile domain-containing protein</fullName>
    </recommendedName>
</protein>